<reference evidence="4" key="2">
    <citation type="submission" date="2015-03" db="UniProtKB">
        <authorList>
            <consortium name="EnsemblPlants"/>
        </authorList>
    </citation>
    <scope>IDENTIFICATION</scope>
</reference>
<feature type="domain" description="HTH myb-type" evidence="3">
    <location>
        <begin position="1"/>
        <end position="22"/>
    </location>
</feature>
<evidence type="ECO:0000313" key="4">
    <source>
        <dbReference type="EnsemblPlants" id="OBART09G15810.1"/>
    </source>
</evidence>
<feature type="region of interest" description="Disordered" evidence="2">
    <location>
        <begin position="46"/>
        <end position="70"/>
    </location>
</feature>
<dbReference type="InterPro" id="IPR017930">
    <property type="entry name" value="Myb_dom"/>
</dbReference>
<dbReference type="Gramene" id="OBART09G15810.1">
    <property type="protein sequence ID" value="OBART09G15810.1"/>
    <property type="gene ID" value="OBART09G15810"/>
</dbReference>
<organism evidence="4">
    <name type="scientific">Oryza barthii</name>
    <dbReference type="NCBI Taxonomy" id="65489"/>
    <lineage>
        <taxon>Eukaryota</taxon>
        <taxon>Viridiplantae</taxon>
        <taxon>Streptophyta</taxon>
        <taxon>Embryophyta</taxon>
        <taxon>Tracheophyta</taxon>
        <taxon>Spermatophyta</taxon>
        <taxon>Magnoliopsida</taxon>
        <taxon>Liliopsida</taxon>
        <taxon>Poales</taxon>
        <taxon>Poaceae</taxon>
        <taxon>BOP clade</taxon>
        <taxon>Oryzoideae</taxon>
        <taxon>Oryzeae</taxon>
        <taxon>Oryzinae</taxon>
        <taxon>Oryza</taxon>
    </lineage>
</organism>
<reference evidence="4" key="1">
    <citation type="journal article" date="2009" name="Rice">
        <title>De Novo Next Generation Sequencing of Plant Genomes.</title>
        <authorList>
            <person name="Rounsley S."/>
            <person name="Marri P.R."/>
            <person name="Yu Y."/>
            <person name="He R."/>
            <person name="Sisneros N."/>
            <person name="Goicoechea J.L."/>
            <person name="Lee S.J."/>
            <person name="Angelova A."/>
            <person name="Kudrna D."/>
            <person name="Luo M."/>
            <person name="Affourtit J."/>
            <person name="Desany B."/>
            <person name="Knight J."/>
            <person name="Niazi F."/>
            <person name="Egholm M."/>
            <person name="Wing R.A."/>
        </authorList>
    </citation>
    <scope>NUCLEOTIDE SEQUENCE [LARGE SCALE GENOMIC DNA]</scope>
    <source>
        <strain evidence="4">cv. IRGC 105608</strain>
    </source>
</reference>
<dbReference type="GO" id="GO:0003677">
    <property type="term" value="F:DNA binding"/>
    <property type="evidence" value="ECO:0007669"/>
    <property type="project" value="UniProtKB-KW"/>
</dbReference>
<keyword evidence="5" id="KW-1185">Reference proteome</keyword>
<evidence type="ECO:0000259" key="3">
    <source>
        <dbReference type="PROSITE" id="PS51294"/>
    </source>
</evidence>
<evidence type="ECO:0000256" key="2">
    <source>
        <dbReference type="SAM" id="MobiDB-lite"/>
    </source>
</evidence>
<protein>
    <recommendedName>
        <fullName evidence="3">HTH myb-type domain-containing protein</fullName>
    </recommendedName>
</protein>
<dbReference type="PaxDb" id="65489-OBART09G15810.1"/>
<sequence>MGLLRCRKSCCLHWMNYLSPDLNELTTRPALSAFPALQTRAHVRELEEQGGKAGGVSVERRSGEAESAAEVELELRVDGAPRSHRCRSTTTRRTATAT</sequence>
<dbReference type="Proteomes" id="UP000026960">
    <property type="component" value="Chromosome 9"/>
</dbReference>
<dbReference type="AlphaFoldDB" id="A0A0D3H8Q2"/>
<dbReference type="PROSITE" id="PS51294">
    <property type="entry name" value="HTH_MYB"/>
    <property type="match status" value="1"/>
</dbReference>
<evidence type="ECO:0000313" key="5">
    <source>
        <dbReference type="Proteomes" id="UP000026960"/>
    </source>
</evidence>
<proteinExistence type="predicted"/>
<keyword evidence="1" id="KW-0238">DNA-binding</keyword>
<dbReference type="EnsemblPlants" id="OBART09G15810.1">
    <property type="protein sequence ID" value="OBART09G15810.1"/>
    <property type="gene ID" value="OBART09G15810"/>
</dbReference>
<dbReference type="HOGENOM" id="CLU_2336993_0_0_1"/>
<name>A0A0D3H8Q2_9ORYZ</name>
<evidence type="ECO:0000256" key="1">
    <source>
        <dbReference type="ARBA" id="ARBA00023125"/>
    </source>
</evidence>
<accession>A0A0D3H8Q2</accession>